<dbReference type="InterPro" id="IPR003439">
    <property type="entry name" value="ABC_transporter-like_ATP-bd"/>
</dbReference>
<name>A0A3S4R264_9ACTO</name>
<dbReference type="InterPro" id="IPR027417">
    <property type="entry name" value="P-loop_NTPase"/>
</dbReference>
<keyword evidence="3" id="KW-0547">Nucleotide-binding</keyword>
<evidence type="ECO:0000256" key="1">
    <source>
        <dbReference type="ARBA" id="ARBA00005417"/>
    </source>
</evidence>
<dbReference type="Pfam" id="PF00005">
    <property type="entry name" value="ABC_tran"/>
    <property type="match status" value="1"/>
</dbReference>
<dbReference type="EMBL" id="LR134350">
    <property type="protein sequence ID" value="VEG29710.1"/>
    <property type="molecule type" value="Genomic_DNA"/>
</dbReference>
<dbReference type="RefSeq" id="WP_126383130.1">
    <property type="nucleotide sequence ID" value="NZ_LR134350.1"/>
</dbReference>
<dbReference type="KEGG" id="ahw:NCTC11636_02185"/>
<dbReference type="SMART" id="SM00382">
    <property type="entry name" value="AAA"/>
    <property type="match status" value="1"/>
</dbReference>
<keyword evidence="7" id="KW-1185">Reference proteome</keyword>
<dbReference type="CDD" id="cd03268">
    <property type="entry name" value="ABC_BcrA_bacitracin_resist"/>
    <property type="match status" value="1"/>
</dbReference>
<dbReference type="PROSITE" id="PS50893">
    <property type="entry name" value="ABC_TRANSPORTER_2"/>
    <property type="match status" value="1"/>
</dbReference>
<protein>
    <submittedName>
        <fullName evidence="6">Uncharacterized ABC transporter ATP-binding protein YbhF</fullName>
    </submittedName>
</protein>
<comment type="similarity">
    <text evidence="1">Belongs to the ABC transporter superfamily.</text>
</comment>
<dbReference type="GO" id="GO:0005524">
    <property type="term" value="F:ATP binding"/>
    <property type="evidence" value="ECO:0007669"/>
    <property type="project" value="UniProtKB-KW"/>
</dbReference>
<evidence type="ECO:0000256" key="4">
    <source>
        <dbReference type="ARBA" id="ARBA00022840"/>
    </source>
</evidence>
<sequence>MIEAVDLTKRYGSKTAVDNISFTIEPGTVTGFLGPNGAGKSTTMRLIMGLDKPTSGKVTVNGRPYRDLEAPLCEVGALLDAKGLHGSRSARAHLTQLAASNGIPTRRVDEVLELTGLTNVAKKRVKGFSLGMGQRLGMAAAMLGDPDVLIFDEPVNGLDPEGVKWVRETCRHLADEGRTVFISSHLMSEMAQTADHLLVIGRGRILTSGPVEEVIASATTDVVRVASPQAGELAGLLAGQGIELESPESGVLTTTTTTAARIGELAAHNGIVLHELTTQRASLEEAYLELTGGEVEYSTTSTDAAMTSHRAD</sequence>
<gene>
    <name evidence="6" type="primary">ybhF_4</name>
    <name evidence="6" type="ORF">NCTC11636_02185</name>
</gene>
<feature type="domain" description="ABC transporter" evidence="5">
    <location>
        <begin position="2"/>
        <end position="227"/>
    </location>
</feature>
<dbReference type="OrthoDB" id="9804819at2"/>
<dbReference type="GO" id="GO:0016887">
    <property type="term" value="F:ATP hydrolysis activity"/>
    <property type="evidence" value="ECO:0007669"/>
    <property type="project" value="InterPro"/>
</dbReference>
<dbReference type="InterPro" id="IPR003593">
    <property type="entry name" value="AAA+_ATPase"/>
</dbReference>
<evidence type="ECO:0000256" key="2">
    <source>
        <dbReference type="ARBA" id="ARBA00022448"/>
    </source>
</evidence>
<organism evidence="6 7">
    <name type="scientific">Actinomyces howellii</name>
    <dbReference type="NCBI Taxonomy" id="52771"/>
    <lineage>
        <taxon>Bacteria</taxon>
        <taxon>Bacillati</taxon>
        <taxon>Actinomycetota</taxon>
        <taxon>Actinomycetes</taxon>
        <taxon>Actinomycetales</taxon>
        <taxon>Actinomycetaceae</taxon>
        <taxon>Actinomyces</taxon>
    </lineage>
</organism>
<keyword evidence="4 6" id="KW-0067">ATP-binding</keyword>
<dbReference type="SUPFAM" id="SSF52540">
    <property type="entry name" value="P-loop containing nucleoside triphosphate hydrolases"/>
    <property type="match status" value="1"/>
</dbReference>
<accession>A0A3S4R264</accession>
<dbReference type="Proteomes" id="UP000266895">
    <property type="component" value="Chromosome"/>
</dbReference>
<keyword evidence="2" id="KW-0813">Transport</keyword>
<evidence type="ECO:0000259" key="5">
    <source>
        <dbReference type="PROSITE" id="PS50893"/>
    </source>
</evidence>
<proteinExistence type="inferred from homology"/>
<reference evidence="6 7" key="1">
    <citation type="submission" date="2018-12" db="EMBL/GenBank/DDBJ databases">
        <authorList>
            <consortium name="Pathogen Informatics"/>
        </authorList>
    </citation>
    <scope>NUCLEOTIDE SEQUENCE [LARGE SCALE GENOMIC DNA]</scope>
    <source>
        <strain evidence="6 7">NCTC11636</strain>
    </source>
</reference>
<dbReference type="Gene3D" id="3.40.50.300">
    <property type="entry name" value="P-loop containing nucleotide triphosphate hydrolases"/>
    <property type="match status" value="1"/>
</dbReference>
<evidence type="ECO:0000256" key="3">
    <source>
        <dbReference type="ARBA" id="ARBA00022741"/>
    </source>
</evidence>
<dbReference type="PANTHER" id="PTHR43335:SF4">
    <property type="entry name" value="ABC TRANSPORTER, ATP-BINDING PROTEIN"/>
    <property type="match status" value="1"/>
</dbReference>
<evidence type="ECO:0000313" key="6">
    <source>
        <dbReference type="EMBL" id="VEG29710.1"/>
    </source>
</evidence>
<evidence type="ECO:0000313" key="7">
    <source>
        <dbReference type="Proteomes" id="UP000266895"/>
    </source>
</evidence>
<dbReference type="AlphaFoldDB" id="A0A3S4R264"/>
<dbReference type="PANTHER" id="PTHR43335">
    <property type="entry name" value="ABC TRANSPORTER, ATP-BINDING PROTEIN"/>
    <property type="match status" value="1"/>
</dbReference>